<evidence type="ECO:0000313" key="3">
    <source>
        <dbReference type="Proteomes" id="UP000297229"/>
    </source>
</evidence>
<gene>
    <name evidence="2" type="ORF">BELL_0101g00080</name>
</gene>
<dbReference type="EMBL" id="PQXM01000101">
    <property type="protein sequence ID" value="TGO77563.1"/>
    <property type="molecule type" value="Genomic_DNA"/>
</dbReference>
<evidence type="ECO:0000256" key="1">
    <source>
        <dbReference type="SAM" id="MobiDB-lite"/>
    </source>
</evidence>
<protein>
    <submittedName>
        <fullName evidence="2">Uncharacterized protein</fullName>
    </submittedName>
</protein>
<reference evidence="2 3" key="1">
    <citation type="submission" date="2017-12" db="EMBL/GenBank/DDBJ databases">
        <title>Comparative genomics of Botrytis spp.</title>
        <authorList>
            <person name="Valero-Jimenez C.A."/>
            <person name="Tapia P."/>
            <person name="Veloso J."/>
            <person name="Silva-Moreno E."/>
            <person name="Staats M."/>
            <person name="Valdes J.H."/>
            <person name="Van Kan J.A.L."/>
        </authorList>
    </citation>
    <scope>NUCLEOTIDE SEQUENCE [LARGE SCALE GENOMIC DNA]</scope>
    <source>
        <strain evidence="2 3">Be9601</strain>
    </source>
</reference>
<sequence>MEEFNLSNYDLNNVNDVAKMEGLILQMMDNVRNDEISAEVLDEFTSFLHDEKVRDIAKTLIPETHIQSISSDPSMTMQKIVQALGAYKEHTEGEESHGGYQNKLLTARLGFSLVRMLYPLKELQEITPSQMQQLEVIIKGVETIMNPNISEESPNEMKHPEITQEDTAEWGGYSGSKFAITDFKNTRSIMKLDVLWLESILQQWGKEAGLPVSLGVVDTKRKQVYLIDSTTPSTIIWMQNSGEGKWNGFGRQRKGLGDSKGIKVDIHSHNSRNFYDITDQESIKEKFRILIADDDITLFTDYVQYLTVRADADEELKLLLGKWIQGEVMQPADIVNLTARHWFNDWLCNYKRRDASDMSAGDEIAAMEIPETQVTEASDSMHKHIGAASNYPKLSNVLNRTPKRKAKDVSSMSTTSSSRVGAAKTPRLQVDTRENSVGGGAEDSLPNAESGESKEIPESVNSQNTGELIDFTAPGPRLEIPDSEEALLEAKLLGHYQYSPIRFDY</sequence>
<keyword evidence="3" id="KW-1185">Reference proteome</keyword>
<dbReference type="AlphaFoldDB" id="A0A4Z1K8F9"/>
<feature type="region of interest" description="Disordered" evidence="1">
    <location>
        <begin position="392"/>
        <end position="475"/>
    </location>
</feature>
<accession>A0A4Z1K8F9</accession>
<proteinExistence type="predicted"/>
<dbReference type="Proteomes" id="UP000297229">
    <property type="component" value="Unassembled WGS sequence"/>
</dbReference>
<name>A0A4Z1K8F9_9HELO</name>
<evidence type="ECO:0000313" key="2">
    <source>
        <dbReference type="EMBL" id="TGO77563.1"/>
    </source>
</evidence>
<organism evidence="2 3">
    <name type="scientific">Botrytis elliptica</name>
    <dbReference type="NCBI Taxonomy" id="278938"/>
    <lineage>
        <taxon>Eukaryota</taxon>
        <taxon>Fungi</taxon>
        <taxon>Dikarya</taxon>
        <taxon>Ascomycota</taxon>
        <taxon>Pezizomycotina</taxon>
        <taxon>Leotiomycetes</taxon>
        <taxon>Helotiales</taxon>
        <taxon>Sclerotiniaceae</taxon>
        <taxon>Botrytis</taxon>
    </lineage>
</organism>
<comment type="caution">
    <text evidence="2">The sequence shown here is derived from an EMBL/GenBank/DDBJ whole genome shotgun (WGS) entry which is preliminary data.</text>
</comment>